<dbReference type="AlphaFoldDB" id="A0A7S1FPZ3"/>
<feature type="compositionally biased region" description="Basic and acidic residues" evidence="1">
    <location>
        <begin position="62"/>
        <end position="75"/>
    </location>
</feature>
<feature type="compositionally biased region" description="Polar residues" evidence="1">
    <location>
        <begin position="525"/>
        <end position="561"/>
    </location>
</feature>
<feature type="compositionally biased region" description="Low complexity" evidence="1">
    <location>
        <begin position="564"/>
        <end position="573"/>
    </location>
</feature>
<feature type="region of interest" description="Disordered" evidence="1">
    <location>
        <begin position="513"/>
        <end position="617"/>
    </location>
</feature>
<evidence type="ECO:0000256" key="1">
    <source>
        <dbReference type="SAM" id="MobiDB-lite"/>
    </source>
</evidence>
<sequence>MAPSEKISPAPEKMSPSPSDEDAATFGKRRSGRAISSIILDPALVSDLIAEVLSDEPAALPRRGDIPESIPEKPSTRPRAKKLTLQRNKRVVICDNDVKEAAEGAEAAEAAATSHPMDVPKSIPEKPFTRPRPKKLTLQRSKRLVARDSAPARVSQKEAEVIEEVIEEMAPSEKISPTPEKIPPSPSDEDALYPALASDLAEAPTFYRRPLLQCMSSLTLDTALISGEAAEMLAYESSISPRSPRPLDVPESIPKKPSARPRAKKLTLQRNRKVNTFDSLQEEVKDVEETAEGGEDAAKEAGDVEEGVEDVPARSAERQPMRQYPMEVSTAAREKKSQKRQQKFILQKNKRALTMQKRQNQEMAEAAEAAEVVEEVEEEVPARTGQLPHQRPMGVITTPPAKAKFSLKKQQKLILGSSRMRTIPGLAMPRGGNLRDQLVVQQKRLSIISQGISGDSAEVAAAAAIIQAEDEGADKSEDQGEDEDEGKGIDESDPQMLPETSLRPLHHSLAPTVSPALVLTEEPTTRSPTPLTEDSSFAPNTESIGEGRTATSPSAKTNGESVDSARAPADTTTPSPPAGKADARTPVDVATPPTEPPSVETGVAEGTVPTEPPSAETGVAEGTVLFGLGKSGDGLYLDGLGAGGAMLEEGMVNGKEELRADVATSSHVSSSSAIGATAAISLAAKADADGLHAPNYVTTPEPSSVGIGAAEDAAITADGTPTV</sequence>
<feature type="region of interest" description="Disordered" evidence="1">
    <location>
        <begin position="102"/>
        <end position="139"/>
    </location>
</feature>
<dbReference type="EMBL" id="HBFR01013105">
    <property type="protein sequence ID" value="CAD8882298.1"/>
    <property type="molecule type" value="Transcribed_RNA"/>
</dbReference>
<gene>
    <name evidence="2" type="ORF">CHYS00102_LOCUS9486</name>
</gene>
<feature type="region of interest" description="Disordered" evidence="1">
    <location>
        <begin position="237"/>
        <end position="264"/>
    </location>
</feature>
<feature type="region of interest" description="Disordered" evidence="1">
    <location>
        <begin position="1"/>
        <end position="32"/>
    </location>
</feature>
<feature type="region of interest" description="Disordered" evidence="1">
    <location>
        <begin position="55"/>
        <end position="84"/>
    </location>
</feature>
<protein>
    <submittedName>
        <fullName evidence="2">Uncharacterized protein</fullName>
    </submittedName>
</protein>
<feature type="compositionally biased region" description="Basic residues" evidence="1">
    <location>
        <begin position="129"/>
        <end position="139"/>
    </location>
</feature>
<feature type="region of interest" description="Disordered" evidence="1">
    <location>
        <begin position="168"/>
        <end position="191"/>
    </location>
</feature>
<feature type="region of interest" description="Disordered" evidence="1">
    <location>
        <begin position="469"/>
        <end position="499"/>
    </location>
</feature>
<accession>A0A7S1FPZ3</accession>
<evidence type="ECO:0000313" key="2">
    <source>
        <dbReference type="EMBL" id="CAD8882298.1"/>
    </source>
</evidence>
<name>A0A7S1FPZ3_9STRA</name>
<feature type="region of interest" description="Disordered" evidence="1">
    <location>
        <begin position="277"/>
        <end position="313"/>
    </location>
</feature>
<reference evidence="2" key="1">
    <citation type="submission" date="2021-01" db="EMBL/GenBank/DDBJ databases">
        <authorList>
            <person name="Corre E."/>
            <person name="Pelletier E."/>
            <person name="Niang G."/>
            <person name="Scheremetjew M."/>
            <person name="Finn R."/>
            <person name="Kale V."/>
            <person name="Holt S."/>
            <person name="Cochrane G."/>
            <person name="Meng A."/>
            <person name="Brown T."/>
            <person name="Cohen L."/>
        </authorList>
    </citation>
    <scope>NUCLEOTIDE SEQUENCE</scope>
    <source>
        <strain evidence="2">308</strain>
    </source>
</reference>
<proteinExistence type="predicted"/>
<organism evidence="2">
    <name type="scientific">Corethron hystrix</name>
    <dbReference type="NCBI Taxonomy" id="216773"/>
    <lineage>
        <taxon>Eukaryota</taxon>
        <taxon>Sar</taxon>
        <taxon>Stramenopiles</taxon>
        <taxon>Ochrophyta</taxon>
        <taxon>Bacillariophyta</taxon>
        <taxon>Coscinodiscophyceae</taxon>
        <taxon>Corethrophycidae</taxon>
        <taxon>Corethrales</taxon>
        <taxon>Corethraceae</taxon>
        <taxon>Corethron</taxon>
    </lineage>
</organism>